<evidence type="ECO:0008006" key="6">
    <source>
        <dbReference type="Google" id="ProtNLM"/>
    </source>
</evidence>
<evidence type="ECO:0000313" key="4">
    <source>
        <dbReference type="EMBL" id="KAH6587863.1"/>
    </source>
</evidence>
<gene>
    <name evidence="4" type="ORF">BASA50_011054</name>
</gene>
<protein>
    <recommendedName>
        <fullName evidence="6">UBA domain-containing protein</fullName>
    </recommendedName>
</protein>
<dbReference type="InterPro" id="IPR001623">
    <property type="entry name" value="DnaJ_domain"/>
</dbReference>
<feature type="region of interest" description="Disordered" evidence="1">
    <location>
        <begin position="211"/>
        <end position="238"/>
    </location>
</feature>
<comment type="caution">
    <text evidence="4">The sequence shown here is derived from an EMBL/GenBank/DDBJ whole genome shotgun (WGS) entry which is preliminary data.</text>
</comment>
<feature type="compositionally biased region" description="Basic and acidic residues" evidence="1">
    <location>
        <begin position="693"/>
        <end position="708"/>
    </location>
</feature>
<dbReference type="EMBL" id="JAFCIX010000550">
    <property type="protein sequence ID" value="KAH6587863.1"/>
    <property type="molecule type" value="Genomic_DNA"/>
</dbReference>
<dbReference type="CDD" id="cd06257">
    <property type="entry name" value="DnaJ"/>
    <property type="match status" value="1"/>
</dbReference>
<dbReference type="Gene3D" id="1.25.40.10">
    <property type="entry name" value="Tetratricopeptide repeat domain"/>
    <property type="match status" value="1"/>
</dbReference>
<dbReference type="Gene3D" id="1.10.8.10">
    <property type="entry name" value="DNA helicase RuvA subunit, C-terminal domain"/>
    <property type="match status" value="1"/>
</dbReference>
<dbReference type="PROSITE" id="PS50030">
    <property type="entry name" value="UBA"/>
    <property type="match status" value="1"/>
</dbReference>
<feature type="compositionally biased region" description="Basic and acidic residues" evidence="1">
    <location>
        <begin position="563"/>
        <end position="579"/>
    </location>
</feature>
<feature type="region of interest" description="Disordered" evidence="1">
    <location>
        <begin position="541"/>
        <end position="595"/>
    </location>
</feature>
<evidence type="ECO:0000259" key="2">
    <source>
        <dbReference type="PROSITE" id="PS50030"/>
    </source>
</evidence>
<name>A0ABQ8EX65_9FUNG</name>
<feature type="region of interest" description="Disordered" evidence="1">
    <location>
        <begin position="634"/>
        <end position="750"/>
    </location>
</feature>
<dbReference type="SUPFAM" id="SSF48452">
    <property type="entry name" value="TPR-like"/>
    <property type="match status" value="1"/>
</dbReference>
<dbReference type="InterPro" id="IPR015940">
    <property type="entry name" value="UBA"/>
</dbReference>
<feature type="compositionally biased region" description="Low complexity" evidence="1">
    <location>
        <begin position="544"/>
        <end position="560"/>
    </location>
</feature>
<feature type="domain" description="J" evidence="3">
    <location>
        <begin position="1062"/>
        <end position="1125"/>
    </location>
</feature>
<feature type="compositionally biased region" description="Basic and acidic residues" evidence="1">
    <location>
        <begin position="438"/>
        <end position="447"/>
    </location>
</feature>
<dbReference type="PANTHER" id="PTHR23172:SF19">
    <property type="entry name" value="J DOMAIN-CONTAINING PROTEIN"/>
    <property type="match status" value="1"/>
</dbReference>
<dbReference type="SUPFAM" id="SSF46565">
    <property type="entry name" value="Chaperone J-domain"/>
    <property type="match status" value="1"/>
</dbReference>
<dbReference type="InterPro" id="IPR036869">
    <property type="entry name" value="J_dom_sf"/>
</dbReference>
<accession>A0ABQ8EX65</accession>
<organism evidence="4 5">
    <name type="scientific">Batrachochytrium salamandrivorans</name>
    <dbReference type="NCBI Taxonomy" id="1357716"/>
    <lineage>
        <taxon>Eukaryota</taxon>
        <taxon>Fungi</taxon>
        <taxon>Fungi incertae sedis</taxon>
        <taxon>Chytridiomycota</taxon>
        <taxon>Chytridiomycota incertae sedis</taxon>
        <taxon>Chytridiomycetes</taxon>
        <taxon>Rhizophydiales</taxon>
        <taxon>Rhizophydiales incertae sedis</taxon>
        <taxon>Batrachochytrium</taxon>
    </lineage>
</organism>
<feature type="compositionally biased region" description="Low complexity" evidence="1">
    <location>
        <begin position="298"/>
        <end position="311"/>
    </location>
</feature>
<evidence type="ECO:0000256" key="1">
    <source>
        <dbReference type="SAM" id="MobiDB-lite"/>
    </source>
</evidence>
<dbReference type="PANTHER" id="PTHR23172">
    <property type="entry name" value="AUXILIN/CYCLIN G-ASSOCIATED KINASE-RELATED"/>
    <property type="match status" value="1"/>
</dbReference>
<evidence type="ECO:0000313" key="5">
    <source>
        <dbReference type="Proteomes" id="UP001648503"/>
    </source>
</evidence>
<feature type="compositionally biased region" description="Basic and acidic residues" evidence="1">
    <location>
        <begin position="672"/>
        <end position="686"/>
    </location>
</feature>
<sequence>MKDLQGLVWTTPTAQNSVDSTTTTAATRNPLFQSKLATGTMAPSGPNAARSNVSTGTIASPFVTSGIMSPVVAAQQSATTITSMPSTQLRTASQGMAATSSQSSMFSNPHPQHQRSASNADDIFGNLVGAFGSSSLRGAATPALSLDEQCRQQLQQKQQQIQKPYSQSTIASAGQSSSSSSFRPAFTSPQPSPSPLYREIATTQPILMSNSPSAPLYSGTPIKDQPISSALSQPYAPSSNPLHPFDGLSNMGTLLPLTAGSTLVASGATRSLQPMHATKAAGFEMGSGVDNSNKLRLSPIAPSISDPSSGSTLYKSESLQRPGIKLASRAPQSPNNSSGKDALAFSDLLTASQSHFTSIRQDLSASKTPLRSTSPNPTSTSLHLLKMVDTQPPKQAEAWGNLDFLDLPGKSNHATHGAHDTNVDIFDVSYLGSQVRQQPKEIQKEADENPLGTLAGPVQTTHPASPNHKNPAPSSQSPTLPTGGFQTQQLRETHAKQLVHDRSIAEIVSIGFSVSSAVAALDASGQDVSLAIDMLVQNQKAEKQFSQSSPTHSSRSTPFSDTHPSRDRSDYPTENRSFKGNDFIPDELDDNNGIPGTQQIIANASAFGMSIFKNAKTLVGYSTKAITQAIEKASDRSTLSAGGSGGVGSRDGAHLDAIPYSQNEYSQWGGKPFRDHDSGDDSDSRNVHGFARYSDDRDSDHSHNEKGGRGGRPLVDSDEEFEVPLHRLDKTGQVVSGDSLPPSKTPPTRTHEDIMVFPELKKTCDDPGYDLIGSNTSPSTHMLDTLPKSSIQRTSPRNVSNSVLSNRDSIQSAPFHASEPPSAIPKVTPPYLLPAETSKLSGNDLFKRGQFSDAATHYSTALQLLRDAITKQKCTIGDPVVISMSVTLLNNRAAARLKTGEYQGVVSDCSEAIGMVPGDLRSLNRRACAYEALESWELALTDYRAVMSSGGKGVSESIIRCNRALRVVNPVGLNETSHSRHTTVPVHLVHSSTKSTNAYVQAAVDTAVQKLRDQTTMNEQEDALKLALKDQVDEKIQAWRRNKEDNLRALISSLDMVLWPELGWKTIGLAELVTPQQLKIRYMKAVAKVHPDKLSNDVSTEHRLIANSVFAALNKAWDSFKASNNL</sequence>
<dbReference type="SMART" id="SM00028">
    <property type="entry name" value="TPR"/>
    <property type="match status" value="3"/>
</dbReference>
<dbReference type="InterPro" id="IPR019734">
    <property type="entry name" value="TPR_rpt"/>
</dbReference>
<feature type="region of interest" description="Disordered" evidence="1">
    <location>
        <begin position="93"/>
        <end position="118"/>
    </location>
</feature>
<dbReference type="Gene3D" id="1.10.287.110">
    <property type="entry name" value="DnaJ domain"/>
    <property type="match status" value="1"/>
</dbReference>
<feature type="domain" description="UBA" evidence="2">
    <location>
        <begin position="498"/>
        <end position="538"/>
    </location>
</feature>
<feature type="region of interest" description="Disordered" evidence="1">
    <location>
        <begin position="298"/>
        <end position="318"/>
    </location>
</feature>
<feature type="region of interest" description="Disordered" evidence="1">
    <location>
        <begin position="155"/>
        <end position="197"/>
    </location>
</feature>
<dbReference type="PROSITE" id="PS50076">
    <property type="entry name" value="DNAJ_2"/>
    <property type="match status" value="1"/>
</dbReference>
<feature type="region of interest" description="Disordered" evidence="1">
    <location>
        <begin position="360"/>
        <end position="380"/>
    </location>
</feature>
<proteinExistence type="predicted"/>
<reference evidence="4 5" key="1">
    <citation type="submission" date="2021-02" db="EMBL/GenBank/DDBJ databases">
        <title>Variation within the Batrachochytrium salamandrivorans European outbreak.</title>
        <authorList>
            <person name="Kelly M."/>
            <person name="Pasmans F."/>
            <person name="Shea T.P."/>
            <person name="Munoz J.F."/>
            <person name="Carranza S."/>
            <person name="Cuomo C.A."/>
            <person name="Martel A."/>
        </authorList>
    </citation>
    <scope>NUCLEOTIDE SEQUENCE [LARGE SCALE GENOMIC DNA]</scope>
    <source>
        <strain evidence="4 5">AMFP18/2</strain>
    </source>
</reference>
<dbReference type="SUPFAM" id="SSF46934">
    <property type="entry name" value="UBA-like"/>
    <property type="match status" value="1"/>
</dbReference>
<dbReference type="InterPro" id="IPR009060">
    <property type="entry name" value="UBA-like_sf"/>
</dbReference>
<keyword evidence="5" id="KW-1185">Reference proteome</keyword>
<evidence type="ECO:0000259" key="3">
    <source>
        <dbReference type="PROSITE" id="PS50076"/>
    </source>
</evidence>
<feature type="region of interest" description="Disordered" evidence="1">
    <location>
        <begin position="436"/>
        <end position="485"/>
    </location>
</feature>
<dbReference type="InterPro" id="IPR011990">
    <property type="entry name" value="TPR-like_helical_dom_sf"/>
</dbReference>
<feature type="compositionally biased region" description="Low complexity" evidence="1">
    <location>
        <begin position="155"/>
        <end position="189"/>
    </location>
</feature>
<feature type="compositionally biased region" description="Polar residues" evidence="1">
    <location>
        <begin position="226"/>
        <end position="238"/>
    </location>
</feature>
<feature type="compositionally biased region" description="Polar residues" evidence="1">
    <location>
        <begin position="458"/>
        <end position="485"/>
    </location>
</feature>
<dbReference type="Proteomes" id="UP001648503">
    <property type="component" value="Unassembled WGS sequence"/>
</dbReference>